<dbReference type="EMBL" id="CP000479">
    <property type="protein sequence ID" value="ABK65594.1"/>
    <property type="molecule type" value="Genomic_DNA"/>
</dbReference>
<organism evidence="2 3">
    <name type="scientific">Mycobacterium avium (strain 104)</name>
    <dbReference type="NCBI Taxonomy" id="243243"/>
    <lineage>
        <taxon>Bacteria</taxon>
        <taxon>Bacillati</taxon>
        <taxon>Actinomycetota</taxon>
        <taxon>Actinomycetes</taxon>
        <taxon>Mycobacteriales</taxon>
        <taxon>Mycobacteriaceae</taxon>
        <taxon>Mycobacterium</taxon>
        <taxon>Mycobacterium avium complex (MAC)</taxon>
    </lineage>
</organism>
<dbReference type="AlphaFoldDB" id="A0A0H2ZV89"/>
<feature type="transmembrane region" description="Helical" evidence="1">
    <location>
        <begin position="6"/>
        <end position="27"/>
    </location>
</feature>
<proteinExistence type="predicted"/>
<feature type="transmembrane region" description="Helical" evidence="1">
    <location>
        <begin position="117"/>
        <end position="138"/>
    </location>
</feature>
<keyword evidence="1" id="KW-0472">Membrane</keyword>
<keyword evidence="1" id="KW-1133">Transmembrane helix</keyword>
<reference evidence="2 3" key="1">
    <citation type="submission" date="2006-10" db="EMBL/GenBank/DDBJ databases">
        <authorList>
            <person name="Fleischmann R.D."/>
            <person name="Dodson R.J."/>
            <person name="Haft D.H."/>
            <person name="Merkel J.S."/>
            <person name="Nelson W.C."/>
            <person name="Fraser C.M."/>
        </authorList>
    </citation>
    <scope>NUCLEOTIDE SEQUENCE [LARGE SCALE GENOMIC DNA]</scope>
    <source>
        <strain evidence="2 3">104</strain>
    </source>
</reference>
<dbReference type="KEGG" id="mav:MAV_2250"/>
<evidence type="ECO:0000313" key="3">
    <source>
        <dbReference type="Proteomes" id="UP000001574"/>
    </source>
</evidence>
<gene>
    <name evidence="2" type="ordered locus">MAV_2250</name>
</gene>
<sequence>MAWVKTATLVLYGCAFLLQALGAIGVIRDVRTSIRNMRQLKADLIDAEATADEHRRKIEVGRQRQRNYVLQQAYGRLADALGEAAVDQTGPAAAQQRRALVKYVTAQNDISDRRRWAAVYLLLGGLVLGFVGNVVSLFPL</sequence>
<accession>A0A0H2ZV89</accession>
<evidence type="ECO:0000313" key="2">
    <source>
        <dbReference type="EMBL" id="ABK65594.1"/>
    </source>
</evidence>
<keyword evidence="1" id="KW-0812">Transmembrane</keyword>
<evidence type="ECO:0000256" key="1">
    <source>
        <dbReference type="SAM" id="Phobius"/>
    </source>
</evidence>
<dbReference type="HOGENOM" id="CLU_1832913_0_0_11"/>
<dbReference type="Proteomes" id="UP000001574">
    <property type="component" value="Chromosome"/>
</dbReference>
<protein>
    <submittedName>
        <fullName evidence="2">Uncharacterized protein</fullName>
    </submittedName>
</protein>
<name>A0A0H2ZV89_MYCA1</name>